<keyword evidence="6 10" id="KW-0548">Nucleotidyltransferase</keyword>
<dbReference type="GO" id="GO:0009360">
    <property type="term" value="C:DNA polymerase III complex"/>
    <property type="evidence" value="ECO:0007669"/>
    <property type="project" value="InterPro"/>
</dbReference>
<dbReference type="PANTHER" id="PTHR30478:SF0">
    <property type="entry name" value="BETA SLIDING CLAMP"/>
    <property type="match status" value="1"/>
</dbReference>
<dbReference type="GO" id="GO:0005737">
    <property type="term" value="C:cytoplasm"/>
    <property type="evidence" value="ECO:0007669"/>
    <property type="project" value="UniProtKB-SubCell"/>
</dbReference>
<evidence type="ECO:0000259" key="11">
    <source>
        <dbReference type="Pfam" id="PF00712"/>
    </source>
</evidence>
<name>H5SEP3_9BACT</name>
<dbReference type="InterPro" id="IPR022634">
    <property type="entry name" value="DNA_polIII_beta_N"/>
</dbReference>
<keyword evidence="5 10" id="KW-0808">Transferase</keyword>
<proteinExistence type="inferred from homology"/>
<reference evidence="14" key="1">
    <citation type="journal article" date="2005" name="Environ. Microbiol.">
        <title>Genetic and functional properties of uncultivated thermophilic crenarchaeotes from a subsurface gold mine as revealed by analysis of genome fragments.</title>
        <authorList>
            <person name="Nunoura T."/>
            <person name="Hirayama H."/>
            <person name="Takami H."/>
            <person name="Oida H."/>
            <person name="Nishi S."/>
            <person name="Shimamura S."/>
            <person name="Suzuki Y."/>
            <person name="Inagaki F."/>
            <person name="Takai K."/>
            <person name="Nealson K.H."/>
            <person name="Horikoshi K."/>
        </authorList>
    </citation>
    <scope>NUCLEOTIDE SEQUENCE</scope>
</reference>
<dbReference type="Pfam" id="PF02768">
    <property type="entry name" value="DNA_pol3_beta_3"/>
    <property type="match status" value="1"/>
</dbReference>
<comment type="subunit">
    <text evidence="10">Forms a ring-shaped head-to-tail homodimer around DNA.</text>
</comment>
<evidence type="ECO:0000259" key="13">
    <source>
        <dbReference type="Pfam" id="PF02768"/>
    </source>
</evidence>
<dbReference type="PIRSF" id="PIRSF000804">
    <property type="entry name" value="DNA_pol_III_b"/>
    <property type="match status" value="1"/>
</dbReference>
<evidence type="ECO:0000256" key="1">
    <source>
        <dbReference type="ARBA" id="ARBA00004496"/>
    </source>
</evidence>
<comment type="similarity">
    <text evidence="2 10">Belongs to the beta sliding clamp family.</text>
</comment>
<keyword evidence="9" id="KW-0238">DNA-binding</keyword>
<dbReference type="AlphaFoldDB" id="H5SEP3"/>
<dbReference type="InterPro" id="IPR022635">
    <property type="entry name" value="DNA_polIII_beta_C"/>
</dbReference>
<feature type="domain" description="DNA polymerase III beta sliding clamp central" evidence="12">
    <location>
        <begin position="130"/>
        <end position="242"/>
    </location>
</feature>
<dbReference type="SUPFAM" id="SSF55979">
    <property type="entry name" value="DNA clamp"/>
    <property type="match status" value="3"/>
</dbReference>
<dbReference type="GO" id="GO:0003677">
    <property type="term" value="F:DNA binding"/>
    <property type="evidence" value="ECO:0007669"/>
    <property type="project" value="UniProtKB-UniRule"/>
</dbReference>
<comment type="subcellular location">
    <subcellularLocation>
        <location evidence="1 10">Cytoplasm</location>
    </subcellularLocation>
</comment>
<evidence type="ECO:0000256" key="10">
    <source>
        <dbReference type="PIRNR" id="PIRNR000804"/>
    </source>
</evidence>
<keyword evidence="7 10" id="KW-0235">DNA replication</keyword>
<dbReference type="InterPro" id="IPR046938">
    <property type="entry name" value="DNA_clamp_sf"/>
</dbReference>
<evidence type="ECO:0000256" key="8">
    <source>
        <dbReference type="ARBA" id="ARBA00022932"/>
    </source>
</evidence>
<evidence type="ECO:0000256" key="6">
    <source>
        <dbReference type="ARBA" id="ARBA00022695"/>
    </source>
</evidence>
<keyword evidence="4 10" id="KW-0963">Cytoplasm</keyword>
<dbReference type="InterPro" id="IPR022637">
    <property type="entry name" value="DNA_polIII_beta_cen"/>
</dbReference>
<dbReference type="GO" id="GO:0003887">
    <property type="term" value="F:DNA-directed DNA polymerase activity"/>
    <property type="evidence" value="ECO:0007669"/>
    <property type="project" value="UniProtKB-UniRule"/>
</dbReference>
<comment type="function">
    <text evidence="10">Confers DNA tethering and processivity to DNA polymerases and other proteins. Acts as a clamp, forming a ring around DNA (a reaction catalyzed by the clamp-loading complex) which diffuses in an ATP-independent manner freely and bidirectionally along dsDNA. Initially characterized for its ability to contact the catalytic subunit of DNA polymerase III (Pol III), a complex, multichain enzyme responsible for most of the replicative synthesis in bacteria; Pol III exhibits 3'-5' exonuclease proofreading activity. The beta chain is required for initiation of replication as well as for processivity of DNA replication.</text>
</comment>
<evidence type="ECO:0000256" key="2">
    <source>
        <dbReference type="ARBA" id="ARBA00010752"/>
    </source>
</evidence>
<feature type="domain" description="DNA polymerase III beta sliding clamp N-terminal" evidence="11">
    <location>
        <begin position="1"/>
        <end position="118"/>
    </location>
</feature>
<dbReference type="Pfam" id="PF02767">
    <property type="entry name" value="DNA_pol3_beta_2"/>
    <property type="match status" value="1"/>
</dbReference>
<evidence type="ECO:0000256" key="5">
    <source>
        <dbReference type="ARBA" id="ARBA00022679"/>
    </source>
</evidence>
<evidence type="ECO:0000313" key="14">
    <source>
        <dbReference type="EMBL" id="BAL54629.1"/>
    </source>
</evidence>
<dbReference type="GO" id="GO:0006271">
    <property type="term" value="P:DNA strand elongation involved in DNA replication"/>
    <property type="evidence" value="ECO:0007669"/>
    <property type="project" value="TreeGrafter"/>
</dbReference>
<sequence>MRATIEKQQLHRELGLVERVVERRTTIPVLAYVRMEVADGRVVFTGTDLDVSLRAGCEAEVTEPGVACLPARKLGEIVRALPDGPVIFEGDERHVTIRSGRARFRLAGMEAENFPEVPTFSGEGVVFPAEGLGRAIERVIFATSFEESRYALSGVQMEWWDGGFRLVATDGHRLALVDSAPVGSLARKACLIPRKAMQELLRLIEHAGEGDDVQFAHDANHAYFRVGGRELVSRLLTGQFPNYELVIPKEYAARARVDAGVFREVCRRVATLADERVPGITLSFSGGGVTLQARQGDEEAVEEMLCEYEGEPLVIAFNSEYVLDFLNVVREGMVDIELKDAQSPALWRPSGEQYVYIVMPMRLMGTP</sequence>
<gene>
    <name evidence="14" type="ORF">HGMM_F17D01C16</name>
</gene>
<evidence type="ECO:0000256" key="3">
    <source>
        <dbReference type="ARBA" id="ARBA00021035"/>
    </source>
</evidence>
<feature type="domain" description="DNA polymerase III beta sliding clamp C-terminal" evidence="13">
    <location>
        <begin position="246"/>
        <end position="362"/>
    </location>
</feature>
<dbReference type="GO" id="GO:0008408">
    <property type="term" value="F:3'-5' exonuclease activity"/>
    <property type="evidence" value="ECO:0007669"/>
    <property type="project" value="InterPro"/>
</dbReference>
<dbReference type="InterPro" id="IPR001001">
    <property type="entry name" value="DNA_polIII_beta"/>
</dbReference>
<protein>
    <recommendedName>
        <fullName evidence="3 10">Beta sliding clamp</fullName>
    </recommendedName>
</protein>
<dbReference type="PANTHER" id="PTHR30478">
    <property type="entry name" value="DNA POLYMERASE III SUBUNIT BETA"/>
    <property type="match status" value="1"/>
</dbReference>
<dbReference type="Gene3D" id="3.70.10.10">
    <property type="match status" value="1"/>
</dbReference>
<dbReference type="NCBIfam" id="TIGR00663">
    <property type="entry name" value="dnan"/>
    <property type="match status" value="1"/>
</dbReference>
<evidence type="ECO:0000256" key="7">
    <source>
        <dbReference type="ARBA" id="ARBA00022705"/>
    </source>
</evidence>
<dbReference type="SMART" id="SM00480">
    <property type="entry name" value="POL3Bc"/>
    <property type="match status" value="1"/>
</dbReference>
<dbReference type="EMBL" id="AP011695">
    <property type="protein sequence ID" value="BAL54629.1"/>
    <property type="molecule type" value="Genomic_DNA"/>
</dbReference>
<keyword evidence="8 10" id="KW-0239">DNA-directed DNA polymerase</keyword>
<dbReference type="Gene3D" id="3.10.150.10">
    <property type="entry name" value="DNA Polymerase III, subunit A, domain 2"/>
    <property type="match status" value="1"/>
</dbReference>
<organism evidence="14">
    <name type="scientific">uncultured Acidobacteriota bacterium</name>
    <dbReference type="NCBI Taxonomy" id="171953"/>
    <lineage>
        <taxon>Bacteria</taxon>
        <taxon>Pseudomonadati</taxon>
        <taxon>Acidobacteriota</taxon>
        <taxon>environmental samples</taxon>
    </lineage>
</organism>
<dbReference type="Pfam" id="PF00712">
    <property type="entry name" value="DNA_pol3_beta"/>
    <property type="match status" value="1"/>
</dbReference>
<reference evidence="14" key="2">
    <citation type="journal article" date="2012" name="PLoS ONE">
        <title>A Deeply Branching Thermophilic Bacterium with an Ancient Acetyl-CoA Pathway Dominates a Subsurface Ecosystem.</title>
        <authorList>
            <person name="Takami H."/>
            <person name="Noguchi H."/>
            <person name="Takaki Y."/>
            <person name="Uchiyama I."/>
            <person name="Toyoda A."/>
            <person name="Nishi S."/>
            <person name="Chee G.-J."/>
            <person name="Arai W."/>
            <person name="Nunoura T."/>
            <person name="Itoh T."/>
            <person name="Hattori M."/>
            <person name="Takai K."/>
        </authorList>
    </citation>
    <scope>NUCLEOTIDE SEQUENCE</scope>
</reference>
<dbReference type="CDD" id="cd00140">
    <property type="entry name" value="beta_clamp"/>
    <property type="match status" value="1"/>
</dbReference>
<evidence type="ECO:0000256" key="9">
    <source>
        <dbReference type="ARBA" id="ARBA00023125"/>
    </source>
</evidence>
<accession>H5SEP3</accession>
<evidence type="ECO:0000259" key="12">
    <source>
        <dbReference type="Pfam" id="PF02767"/>
    </source>
</evidence>
<evidence type="ECO:0000256" key="4">
    <source>
        <dbReference type="ARBA" id="ARBA00022490"/>
    </source>
</evidence>